<sequence length="260" mass="30232">MLSDSHIHTQYCPHGSDAEMEEYVKTAISKGLKKITFTEHAPLVIDDPTPENDSAMSWEDVEAYIKEGKELKEKYKDQLIINIGFEIDYIEGKEEETIEFLKKHSDLIPHSILSVHMIRLSNEEYFCIDYDKDAFLEKISEVGYDTLVSKYEDTLYKALAEPFGELTPKIIGHITLINKFEEAYDQVDTIDWIKVLERIKEKGYRMDYNFAGLDKPYHKQTYPPEVLVKKAIELAVPLRFGSDAHHPDEVGRYFERSLKK</sequence>
<evidence type="ECO:0000259" key="9">
    <source>
        <dbReference type="Pfam" id="PF02811"/>
    </source>
</evidence>
<feature type="domain" description="PHP" evidence="9">
    <location>
        <begin position="4"/>
        <end position="189"/>
    </location>
</feature>
<name>A0A1G9E9E8_9LACT</name>
<dbReference type="NCBIfam" id="TIGR01856">
    <property type="entry name" value="hisJ_fam"/>
    <property type="match status" value="1"/>
</dbReference>
<evidence type="ECO:0000256" key="4">
    <source>
        <dbReference type="ARBA" id="ARBA00022605"/>
    </source>
</evidence>
<dbReference type="Pfam" id="PF02811">
    <property type="entry name" value="PHP"/>
    <property type="match status" value="1"/>
</dbReference>
<dbReference type="SUPFAM" id="SSF89550">
    <property type="entry name" value="PHP domain-like"/>
    <property type="match status" value="1"/>
</dbReference>
<evidence type="ECO:0000313" key="10">
    <source>
        <dbReference type="EMBL" id="SDK72714.1"/>
    </source>
</evidence>
<dbReference type="UniPathway" id="UPA00031">
    <property type="reaction ID" value="UER00013"/>
</dbReference>
<dbReference type="InterPro" id="IPR004013">
    <property type="entry name" value="PHP_dom"/>
</dbReference>
<dbReference type="STRING" id="426701.SAMN04488098_10564"/>
<dbReference type="Gene3D" id="3.20.20.140">
    <property type="entry name" value="Metal-dependent hydrolases"/>
    <property type="match status" value="1"/>
</dbReference>
<comment type="similarity">
    <text evidence="2 8">Belongs to the PHP hydrolase family. HisK subfamily.</text>
</comment>
<dbReference type="GO" id="GO:0004401">
    <property type="term" value="F:histidinol-phosphatase activity"/>
    <property type="evidence" value="ECO:0007669"/>
    <property type="project" value="UniProtKB-UniRule"/>
</dbReference>
<dbReference type="OrthoDB" id="9775255at2"/>
<evidence type="ECO:0000256" key="2">
    <source>
        <dbReference type="ARBA" id="ARBA00009152"/>
    </source>
</evidence>
<protein>
    <recommendedName>
        <fullName evidence="3 8">Histidinol-phosphatase</fullName>
        <shortName evidence="8">HolPase</shortName>
        <ecNumber evidence="3 8">3.1.3.15</ecNumber>
    </recommendedName>
</protein>
<evidence type="ECO:0000256" key="7">
    <source>
        <dbReference type="ARBA" id="ARBA00049158"/>
    </source>
</evidence>
<evidence type="ECO:0000256" key="8">
    <source>
        <dbReference type="RuleBase" id="RU366003"/>
    </source>
</evidence>
<dbReference type="PANTHER" id="PTHR21039">
    <property type="entry name" value="HISTIDINOL PHOSPHATASE-RELATED"/>
    <property type="match status" value="1"/>
</dbReference>
<dbReference type="NCBIfam" id="NF005996">
    <property type="entry name" value="PRK08123.1"/>
    <property type="match status" value="1"/>
</dbReference>
<organism evidence="10 11">
    <name type="scientific">Alkalibacterium thalassium</name>
    <dbReference type="NCBI Taxonomy" id="426701"/>
    <lineage>
        <taxon>Bacteria</taxon>
        <taxon>Bacillati</taxon>
        <taxon>Bacillota</taxon>
        <taxon>Bacilli</taxon>
        <taxon>Lactobacillales</taxon>
        <taxon>Carnobacteriaceae</taxon>
        <taxon>Alkalibacterium</taxon>
    </lineage>
</organism>
<evidence type="ECO:0000256" key="3">
    <source>
        <dbReference type="ARBA" id="ARBA00013085"/>
    </source>
</evidence>
<dbReference type="GO" id="GO:0000105">
    <property type="term" value="P:L-histidine biosynthetic process"/>
    <property type="evidence" value="ECO:0007669"/>
    <property type="project" value="UniProtKB-UniRule"/>
</dbReference>
<keyword evidence="4 8" id="KW-0028">Amino-acid biosynthesis</keyword>
<accession>A0A1G9E9E8</accession>
<proteinExistence type="inferred from homology"/>
<dbReference type="Proteomes" id="UP000199433">
    <property type="component" value="Unassembled WGS sequence"/>
</dbReference>
<keyword evidence="5 8" id="KW-0378">Hydrolase</keyword>
<dbReference type="InterPro" id="IPR016195">
    <property type="entry name" value="Pol/histidinol_Pase-like"/>
</dbReference>
<dbReference type="GO" id="GO:0005737">
    <property type="term" value="C:cytoplasm"/>
    <property type="evidence" value="ECO:0007669"/>
    <property type="project" value="TreeGrafter"/>
</dbReference>
<evidence type="ECO:0000256" key="1">
    <source>
        <dbReference type="ARBA" id="ARBA00004970"/>
    </source>
</evidence>
<dbReference type="EMBL" id="FNFK01000056">
    <property type="protein sequence ID" value="SDK72714.1"/>
    <property type="molecule type" value="Genomic_DNA"/>
</dbReference>
<reference evidence="11" key="1">
    <citation type="submission" date="2016-10" db="EMBL/GenBank/DDBJ databases">
        <authorList>
            <person name="Varghese N."/>
            <person name="Submissions S."/>
        </authorList>
    </citation>
    <scope>NUCLEOTIDE SEQUENCE [LARGE SCALE GENOMIC DNA]</scope>
    <source>
        <strain evidence="11">DSM 19181</strain>
    </source>
</reference>
<keyword evidence="6 8" id="KW-0368">Histidine biosynthesis</keyword>
<comment type="pathway">
    <text evidence="1 8">Amino-acid biosynthesis; L-histidine biosynthesis; L-histidine from 5-phospho-alpha-D-ribose 1-diphosphate: step 8/9.</text>
</comment>
<gene>
    <name evidence="10" type="ORF">SAMN04488098_10564</name>
</gene>
<dbReference type="RefSeq" id="WP_091268465.1">
    <property type="nucleotide sequence ID" value="NZ_FNFK01000056.1"/>
</dbReference>
<dbReference type="EC" id="3.1.3.15" evidence="3 8"/>
<comment type="catalytic activity">
    <reaction evidence="7 8">
        <text>L-histidinol phosphate + H2O = L-histidinol + phosphate</text>
        <dbReference type="Rhea" id="RHEA:14465"/>
        <dbReference type="ChEBI" id="CHEBI:15377"/>
        <dbReference type="ChEBI" id="CHEBI:43474"/>
        <dbReference type="ChEBI" id="CHEBI:57699"/>
        <dbReference type="ChEBI" id="CHEBI:57980"/>
        <dbReference type="EC" id="3.1.3.15"/>
    </reaction>
</comment>
<evidence type="ECO:0000256" key="5">
    <source>
        <dbReference type="ARBA" id="ARBA00022801"/>
    </source>
</evidence>
<evidence type="ECO:0000313" key="11">
    <source>
        <dbReference type="Proteomes" id="UP000199433"/>
    </source>
</evidence>
<evidence type="ECO:0000256" key="6">
    <source>
        <dbReference type="ARBA" id="ARBA00023102"/>
    </source>
</evidence>
<dbReference type="PANTHER" id="PTHR21039:SF0">
    <property type="entry name" value="HISTIDINOL-PHOSPHATASE"/>
    <property type="match status" value="1"/>
</dbReference>
<dbReference type="InterPro" id="IPR010140">
    <property type="entry name" value="Histidinol_P_phosphatase_HisJ"/>
</dbReference>
<keyword evidence="11" id="KW-1185">Reference proteome</keyword>
<dbReference type="AlphaFoldDB" id="A0A1G9E9E8"/>
<dbReference type="CDD" id="cd12110">
    <property type="entry name" value="PHP_HisPPase_Hisj_like"/>
    <property type="match status" value="1"/>
</dbReference>